<evidence type="ECO:0000313" key="9">
    <source>
        <dbReference type="EMBL" id="KAL2820157.1"/>
    </source>
</evidence>
<proteinExistence type="inferred from homology"/>
<reference evidence="9 10" key="1">
    <citation type="submission" date="2024-07" db="EMBL/GenBank/DDBJ databases">
        <title>Section-level genome sequencing and comparative genomics of Aspergillus sections Usti and Cavernicolus.</title>
        <authorList>
            <consortium name="Lawrence Berkeley National Laboratory"/>
            <person name="Nybo J.L."/>
            <person name="Vesth T.C."/>
            <person name="Theobald S."/>
            <person name="Frisvad J.C."/>
            <person name="Larsen T.O."/>
            <person name="Kjaerboelling I."/>
            <person name="Rothschild-Mancinelli K."/>
            <person name="Lyhne E.K."/>
            <person name="Kogle M.E."/>
            <person name="Barry K."/>
            <person name="Clum A."/>
            <person name="Na H."/>
            <person name="Ledsgaard L."/>
            <person name="Lin J."/>
            <person name="Lipzen A."/>
            <person name="Kuo A."/>
            <person name="Riley R."/>
            <person name="Mondo S."/>
            <person name="LaButti K."/>
            <person name="Haridas S."/>
            <person name="Pangalinan J."/>
            <person name="Salamov A.A."/>
            <person name="Simmons B.A."/>
            <person name="Magnuson J.K."/>
            <person name="Chen J."/>
            <person name="Drula E."/>
            <person name="Henrissat B."/>
            <person name="Wiebenga A."/>
            <person name="Lubbers R.J."/>
            <person name="Gomes A.C."/>
            <person name="Makela M.R."/>
            <person name="Stajich J."/>
            <person name="Grigoriev I.V."/>
            <person name="Mortensen U.H."/>
            <person name="De vries R.P."/>
            <person name="Baker S.E."/>
            <person name="Andersen M.R."/>
        </authorList>
    </citation>
    <scope>NUCLEOTIDE SEQUENCE [LARGE SCALE GENOMIC DNA]</scope>
    <source>
        <strain evidence="9 10">CBS 600.67</strain>
    </source>
</reference>
<keyword evidence="10" id="KW-1185">Reference proteome</keyword>
<evidence type="ECO:0000256" key="6">
    <source>
        <dbReference type="SAM" id="MobiDB-lite"/>
    </source>
</evidence>
<keyword evidence="3 7" id="KW-1133">Transmembrane helix</keyword>
<evidence type="ECO:0000256" key="2">
    <source>
        <dbReference type="ARBA" id="ARBA00022692"/>
    </source>
</evidence>
<keyword evidence="4 7" id="KW-0472">Membrane</keyword>
<gene>
    <name evidence="9" type="ORF">BDW59DRAFT_118375</name>
</gene>
<feature type="domain" description="Rhodopsin" evidence="8">
    <location>
        <begin position="44"/>
        <end position="288"/>
    </location>
</feature>
<evidence type="ECO:0000256" key="3">
    <source>
        <dbReference type="ARBA" id="ARBA00022989"/>
    </source>
</evidence>
<dbReference type="EMBL" id="JBFXLS010000072">
    <property type="protein sequence ID" value="KAL2820157.1"/>
    <property type="molecule type" value="Genomic_DNA"/>
</dbReference>
<dbReference type="Pfam" id="PF20684">
    <property type="entry name" value="Fung_rhodopsin"/>
    <property type="match status" value="1"/>
</dbReference>
<keyword evidence="2 7" id="KW-0812">Transmembrane</keyword>
<feature type="transmembrane region" description="Helical" evidence="7">
    <location>
        <begin position="27"/>
        <end position="48"/>
    </location>
</feature>
<dbReference type="InterPro" id="IPR049326">
    <property type="entry name" value="Rhodopsin_dom_fungi"/>
</dbReference>
<evidence type="ECO:0000256" key="4">
    <source>
        <dbReference type="ARBA" id="ARBA00023136"/>
    </source>
</evidence>
<accession>A0ABR4HXP4</accession>
<feature type="transmembrane region" description="Helical" evidence="7">
    <location>
        <begin position="60"/>
        <end position="80"/>
    </location>
</feature>
<comment type="subcellular location">
    <subcellularLocation>
        <location evidence="1">Membrane</location>
        <topology evidence="1">Multi-pass membrane protein</topology>
    </subcellularLocation>
</comment>
<dbReference type="Proteomes" id="UP001610335">
    <property type="component" value="Unassembled WGS sequence"/>
</dbReference>
<feature type="transmembrane region" description="Helical" evidence="7">
    <location>
        <begin position="105"/>
        <end position="128"/>
    </location>
</feature>
<feature type="transmembrane region" description="Helical" evidence="7">
    <location>
        <begin position="140"/>
        <end position="161"/>
    </location>
</feature>
<evidence type="ECO:0000256" key="1">
    <source>
        <dbReference type="ARBA" id="ARBA00004141"/>
    </source>
</evidence>
<evidence type="ECO:0000256" key="5">
    <source>
        <dbReference type="ARBA" id="ARBA00038359"/>
    </source>
</evidence>
<feature type="compositionally biased region" description="Polar residues" evidence="6">
    <location>
        <begin position="365"/>
        <end position="377"/>
    </location>
</feature>
<feature type="transmembrane region" description="Helical" evidence="7">
    <location>
        <begin position="196"/>
        <end position="215"/>
    </location>
</feature>
<evidence type="ECO:0000256" key="7">
    <source>
        <dbReference type="SAM" id="Phobius"/>
    </source>
</evidence>
<comment type="similarity">
    <text evidence="5">Belongs to the SAT4 family.</text>
</comment>
<sequence length="401" mass="44214">MASLVTRQDAPASDSTEIDFSTNAPRILAIVGSLTGIAALLVLLRCYVRLFVLRRFYIEDGIMVISMLCSAAVLGCFVGETRHGMGQYVAAITAQGDFGAIMKFLWGHAILLVLGISLVKISIGFFLLRFTTQKKYLKPFILGSLIFLALFTLACILTLILQCIPVRAAWDFSLQTKEGTKCYSASTYLKIGKFNSSINIITDFIYATLPVFMFHDIQVNRRTRASLMGILSLGYFACAAAIVKAVYQSQVFDEPEMYRDADYHIWNAVEFNVGIIAACFPTIKPLVKSIIGSTRSLTGYGSRTRKRTGDAYYGPNSHVLGSMHHSRVDPEEQKYRVQIHANHPSLSGSDGGSEENLATDRKPSPMNTRIVQTTEVTVLSEDSSESGPSSIGPRRTVEDRI</sequence>
<organism evidence="9 10">
    <name type="scientific">Aspergillus cavernicola</name>
    <dbReference type="NCBI Taxonomy" id="176166"/>
    <lineage>
        <taxon>Eukaryota</taxon>
        <taxon>Fungi</taxon>
        <taxon>Dikarya</taxon>
        <taxon>Ascomycota</taxon>
        <taxon>Pezizomycotina</taxon>
        <taxon>Eurotiomycetes</taxon>
        <taxon>Eurotiomycetidae</taxon>
        <taxon>Eurotiales</taxon>
        <taxon>Aspergillaceae</taxon>
        <taxon>Aspergillus</taxon>
        <taxon>Aspergillus subgen. Nidulantes</taxon>
    </lineage>
</organism>
<feature type="transmembrane region" description="Helical" evidence="7">
    <location>
        <begin position="227"/>
        <end position="247"/>
    </location>
</feature>
<protein>
    <recommendedName>
        <fullName evidence="8">Rhodopsin domain-containing protein</fullName>
    </recommendedName>
</protein>
<feature type="compositionally biased region" description="Basic and acidic residues" evidence="6">
    <location>
        <begin position="326"/>
        <end position="335"/>
    </location>
</feature>
<name>A0ABR4HXP4_9EURO</name>
<evidence type="ECO:0000259" key="8">
    <source>
        <dbReference type="Pfam" id="PF20684"/>
    </source>
</evidence>
<evidence type="ECO:0000313" key="10">
    <source>
        <dbReference type="Proteomes" id="UP001610335"/>
    </source>
</evidence>
<dbReference type="PANTHER" id="PTHR33048:SF167">
    <property type="entry name" value="INTEGRAL MEMBRANE PROTEIN"/>
    <property type="match status" value="1"/>
</dbReference>
<dbReference type="InterPro" id="IPR052337">
    <property type="entry name" value="SAT4-like"/>
</dbReference>
<feature type="region of interest" description="Disordered" evidence="6">
    <location>
        <begin position="296"/>
        <end position="401"/>
    </location>
</feature>
<dbReference type="PANTHER" id="PTHR33048">
    <property type="entry name" value="PTH11-LIKE INTEGRAL MEMBRANE PROTEIN (AFU_ORTHOLOGUE AFUA_5G11245)"/>
    <property type="match status" value="1"/>
</dbReference>
<comment type="caution">
    <text evidence="9">The sequence shown here is derived from an EMBL/GenBank/DDBJ whole genome shotgun (WGS) entry which is preliminary data.</text>
</comment>